<accession>A0A2P8DUE6</accession>
<evidence type="ECO:0000256" key="1">
    <source>
        <dbReference type="SAM" id="MobiDB-lite"/>
    </source>
</evidence>
<dbReference type="GO" id="GO:0052621">
    <property type="term" value="F:diguanylate cyclase activity"/>
    <property type="evidence" value="ECO:0007669"/>
    <property type="project" value="TreeGrafter"/>
</dbReference>
<feature type="transmembrane region" description="Helical" evidence="2">
    <location>
        <begin position="12"/>
        <end position="35"/>
    </location>
</feature>
<dbReference type="InterPro" id="IPR050469">
    <property type="entry name" value="Diguanylate_Cyclase"/>
</dbReference>
<feature type="compositionally biased region" description="Low complexity" evidence="1">
    <location>
        <begin position="425"/>
        <end position="437"/>
    </location>
</feature>
<feature type="region of interest" description="Disordered" evidence="1">
    <location>
        <begin position="412"/>
        <end position="446"/>
    </location>
</feature>
<feature type="domain" description="GGDEF" evidence="3">
    <location>
        <begin position="276"/>
        <end position="409"/>
    </location>
</feature>
<gene>
    <name evidence="4" type="ORF">CLV63_101311</name>
</gene>
<evidence type="ECO:0000313" key="4">
    <source>
        <dbReference type="EMBL" id="PSL00833.1"/>
    </source>
</evidence>
<proteinExistence type="predicted"/>
<dbReference type="NCBIfam" id="TIGR00254">
    <property type="entry name" value="GGDEF"/>
    <property type="match status" value="1"/>
</dbReference>
<keyword evidence="5" id="KW-1185">Reference proteome</keyword>
<dbReference type="SUPFAM" id="SSF55073">
    <property type="entry name" value="Nucleotide cyclase"/>
    <property type="match status" value="1"/>
</dbReference>
<dbReference type="InterPro" id="IPR029787">
    <property type="entry name" value="Nucleotide_cyclase"/>
</dbReference>
<feature type="transmembrane region" description="Helical" evidence="2">
    <location>
        <begin position="158"/>
        <end position="182"/>
    </location>
</feature>
<dbReference type="FunFam" id="3.30.70.270:FF:000001">
    <property type="entry name" value="Diguanylate cyclase domain protein"/>
    <property type="match status" value="1"/>
</dbReference>
<keyword evidence="2" id="KW-0812">Transmembrane</keyword>
<dbReference type="Gene3D" id="3.30.70.270">
    <property type="match status" value="1"/>
</dbReference>
<dbReference type="EMBL" id="PYGA01000001">
    <property type="protein sequence ID" value="PSL00833.1"/>
    <property type="molecule type" value="Genomic_DNA"/>
</dbReference>
<evidence type="ECO:0000256" key="2">
    <source>
        <dbReference type="SAM" id="Phobius"/>
    </source>
</evidence>
<dbReference type="GO" id="GO:0043709">
    <property type="term" value="P:cell adhesion involved in single-species biofilm formation"/>
    <property type="evidence" value="ECO:0007669"/>
    <property type="project" value="TreeGrafter"/>
</dbReference>
<feature type="transmembrane region" description="Helical" evidence="2">
    <location>
        <begin position="203"/>
        <end position="227"/>
    </location>
</feature>
<organism evidence="4 5">
    <name type="scientific">Murinocardiopsis flavida</name>
    <dbReference type="NCBI Taxonomy" id="645275"/>
    <lineage>
        <taxon>Bacteria</taxon>
        <taxon>Bacillati</taxon>
        <taxon>Actinomycetota</taxon>
        <taxon>Actinomycetes</taxon>
        <taxon>Streptosporangiales</taxon>
        <taxon>Nocardiopsidaceae</taxon>
        <taxon>Murinocardiopsis</taxon>
    </lineage>
</organism>
<dbReference type="GO" id="GO:1902201">
    <property type="term" value="P:negative regulation of bacterial-type flagellum-dependent cell motility"/>
    <property type="evidence" value="ECO:0007669"/>
    <property type="project" value="TreeGrafter"/>
</dbReference>
<name>A0A2P8DUE6_9ACTN</name>
<dbReference type="GO" id="GO:0005886">
    <property type="term" value="C:plasma membrane"/>
    <property type="evidence" value="ECO:0007669"/>
    <property type="project" value="TreeGrafter"/>
</dbReference>
<evidence type="ECO:0000259" key="3">
    <source>
        <dbReference type="PROSITE" id="PS50887"/>
    </source>
</evidence>
<dbReference type="PANTHER" id="PTHR45138">
    <property type="entry name" value="REGULATORY COMPONENTS OF SENSORY TRANSDUCTION SYSTEM"/>
    <property type="match status" value="1"/>
</dbReference>
<feature type="transmembrane region" description="Helical" evidence="2">
    <location>
        <begin position="112"/>
        <end position="132"/>
    </location>
</feature>
<dbReference type="PANTHER" id="PTHR45138:SF9">
    <property type="entry name" value="DIGUANYLATE CYCLASE DGCM-RELATED"/>
    <property type="match status" value="1"/>
</dbReference>
<dbReference type="InterPro" id="IPR043128">
    <property type="entry name" value="Rev_trsase/Diguanyl_cyclase"/>
</dbReference>
<dbReference type="CDD" id="cd01949">
    <property type="entry name" value="GGDEF"/>
    <property type="match status" value="1"/>
</dbReference>
<feature type="transmembrane region" description="Helical" evidence="2">
    <location>
        <begin position="75"/>
        <end position="100"/>
    </location>
</feature>
<keyword evidence="2" id="KW-1133">Transmembrane helix</keyword>
<comment type="caution">
    <text evidence="4">The sequence shown here is derived from an EMBL/GenBank/DDBJ whole genome shotgun (WGS) entry which is preliminary data.</text>
</comment>
<evidence type="ECO:0000313" key="5">
    <source>
        <dbReference type="Proteomes" id="UP000240542"/>
    </source>
</evidence>
<dbReference type="AlphaFoldDB" id="A0A2P8DUE6"/>
<sequence length="446" mass="47391">MNAWPVFGQPRSLLLFAAVLLTSDLALLCTGLWTTELRLDDAVVFAALVGCAAVCVEAMRRLGMPRGIPRDLLGAWWIPTVLLLPPIYALLIPIPVFTLLQYRIRRTIVFRRVCNAGVVALSGCVSSSLYHATLSGPWLRGGSAGHEAEQALVQTPGIFVAAGAGVLFTVVTTFVLAIAVRLSSPEIPWRRMLWDRETALLDGVEVCVGLMAAVLCGLSVVLLAVVLPPVLLLQRSLMYQQLQTAARTDPKTGLLNAVTWEREAAEGLSLGVQANRPAAVLIIDIDHFKRVNDTHGHLFGDQVLLGVAGTLTHQLRQTDLVGRFGGEEFVVLLPGADLAEACRIAERLRSRVGRMALPVGDTTATITVSIGIAMLGSHGDDLIELLAAADLALYRAKDSGRNRVCLPVPSADAARVPEQPRGTLPADGGPAGGVAADNASDPATDL</sequence>
<dbReference type="Proteomes" id="UP000240542">
    <property type="component" value="Unassembled WGS sequence"/>
</dbReference>
<dbReference type="PROSITE" id="PS50887">
    <property type="entry name" value="GGDEF"/>
    <property type="match status" value="1"/>
</dbReference>
<dbReference type="Pfam" id="PF00990">
    <property type="entry name" value="GGDEF"/>
    <property type="match status" value="1"/>
</dbReference>
<keyword evidence="2" id="KW-0472">Membrane</keyword>
<dbReference type="InterPro" id="IPR000160">
    <property type="entry name" value="GGDEF_dom"/>
</dbReference>
<protein>
    <submittedName>
        <fullName evidence="4">Diguanylate cyclase (GGDEF)-like protein</fullName>
    </submittedName>
</protein>
<reference evidence="4 5" key="1">
    <citation type="submission" date="2018-03" db="EMBL/GenBank/DDBJ databases">
        <title>Genomic Encyclopedia of Archaeal and Bacterial Type Strains, Phase II (KMG-II): from individual species to whole genera.</title>
        <authorList>
            <person name="Goeker M."/>
        </authorList>
    </citation>
    <scope>NUCLEOTIDE SEQUENCE [LARGE SCALE GENOMIC DNA]</scope>
    <source>
        <strain evidence="4 5">DSM 45312</strain>
    </source>
</reference>
<dbReference type="SMART" id="SM00267">
    <property type="entry name" value="GGDEF"/>
    <property type="match status" value="1"/>
</dbReference>